<name>A0A9E2NP88_9FIRM</name>
<dbReference type="GO" id="GO:0008360">
    <property type="term" value="P:regulation of cell shape"/>
    <property type="evidence" value="ECO:0007669"/>
    <property type="project" value="UniProtKB-UniRule"/>
</dbReference>
<dbReference type="InterPro" id="IPR010119">
    <property type="entry name" value="Gluconeogen_factor"/>
</dbReference>
<comment type="caution">
    <text evidence="3">The sequence shown here is derived from an EMBL/GenBank/DDBJ whole genome shotgun (WGS) entry which is preliminary data.</text>
</comment>
<gene>
    <name evidence="3" type="ORF">H9872_10615</name>
</gene>
<evidence type="ECO:0000256" key="1">
    <source>
        <dbReference type="ARBA" id="ARBA00022490"/>
    </source>
</evidence>
<dbReference type="CDD" id="cd07187">
    <property type="entry name" value="YvcK_like"/>
    <property type="match status" value="1"/>
</dbReference>
<comment type="subcellular location">
    <subcellularLocation>
        <location evidence="2">Cytoplasm</location>
    </subcellularLocation>
</comment>
<evidence type="ECO:0000256" key="2">
    <source>
        <dbReference type="HAMAP-Rule" id="MF_00973"/>
    </source>
</evidence>
<dbReference type="PANTHER" id="PTHR30135">
    <property type="entry name" value="UNCHARACTERIZED PROTEIN YVCK-RELATED"/>
    <property type="match status" value="1"/>
</dbReference>
<dbReference type="PANTHER" id="PTHR30135:SF3">
    <property type="entry name" value="GLUCONEOGENESIS FACTOR-RELATED"/>
    <property type="match status" value="1"/>
</dbReference>
<organism evidence="3 4">
    <name type="scientific">Candidatus Cellulosilyticum pullistercoris</name>
    <dbReference type="NCBI Taxonomy" id="2838521"/>
    <lineage>
        <taxon>Bacteria</taxon>
        <taxon>Bacillati</taxon>
        <taxon>Bacillota</taxon>
        <taxon>Clostridia</taxon>
        <taxon>Lachnospirales</taxon>
        <taxon>Cellulosilyticaceae</taxon>
        <taxon>Cellulosilyticum</taxon>
    </lineage>
</organism>
<accession>A0A9E2NP88</accession>
<dbReference type="Pfam" id="PF01933">
    <property type="entry name" value="CofD"/>
    <property type="match status" value="1"/>
</dbReference>
<dbReference type="EMBL" id="JAHLFQ010000251">
    <property type="protein sequence ID" value="MBU3805188.1"/>
    <property type="molecule type" value="Genomic_DNA"/>
</dbReference>
<dbReference type="AlphaFoldDB" id="A0A9E2NP88"/>
<dbReference type="Gene3D" id="3.40.50.10680">
    <property type="entry name" value="CofD-like domains"/>
    <property type="match status" value="1"/>
</dbReference>
<dbReference type="GO" id="GO:0043743">
    <property type="term" value="F:LPPG:FO 2-phospho-L-lactate transferase activity"/>
    <property type="evidence" value="ECO:0007669"/>
    <property type="project" value="InterPro"/>
</dbReference>
<evidence type="ECO:0000313" key="4">
    <source>
        <dbReference type="Proteomes" id="UP000824229"/>
    </source>
</evidence>
<sequence>MKNDYQNKKVVVIGGGTGLSTMLKGIKEYTSHITAIVTVADNGGSSGRIREEMGIIPPGDIRNCLVALANTEPIMEKLLQYRFTEGSLSGQNFGNLLLAVLTDISGSFEEAVHVTSNVLAITGKVLPVTLEDVHLHAVFEDGNLVVGEKEIVEYGKAKESDICHIELLPKWPTPNKAVVQAIEEADIIVLGPGSLYTSVIPNLLVKDISQFIRQAKAEKIYIANIMTQPGETTSLTLEEHILILEHYLGKQTINKVIVNSEEVEAIYSKQYEEEGAVLLKVDKSHSIWKDIKRIEAPLIKLYGDKKLIRHDSEKLARCIFEGK</sequence>
<dbReference type="HAMAP" id="MF_00973">
    <property type="entry name" value="Gluconeogen_factor"/>
    <property type="match status" value="1"/>
</dbReference>
<comment type="similarity">
    <text evidence="2">Belongs to the gluconeogenesis factor family.</text>
</comment>
<comment type="function">
    <text evidence="2">Required for morphogenesis under gluconeogenic growth conditions.</text>
</comment>
<reference evidence="3" key="2">
    <citation type="submission" date="2021-04" db="EMBL/GenBank/DDBJ databases">
        <authorList>
            <person name="Gilroy R."/>
        </authorList>
    </citation>
    <scope>NUCLEOTIDE SEQUENCE</scope>
    <source>
        <strain evidence="3">B5-657</strain>
    </source>
</reference>
<reference evidence="3" key="1">
    <citation type="journal article" date="2021" name="PeerJ">
        <title>Extensive microbial diversity within the chicken gut microbiome revealed by metagenomics and culture.</title>
        <authorList>
            <person name="Gilroy R."/>
            <person name="Ravi A."/>
            <person name="Getino M."/>
            <person name="Pursley I."/>
            <person name="Horton D.L."/>
            <person name="Alikhan N.F."/>
            <person name="Baker D."/>
            <person name="Gharbi K."/>
            <person name="Hall N."/>
            <person name="Watson M."/>
            <person name="Adriaenssens E.M."/>
            <person name="Foster-Nyarko E."/>
            <person name="Jarju S."/>
            <person name="Secka A."/>
            <person name="Antonio M."/>
            <person name="Oren A."/>
            <person name="Chaudhuri R.R."/>
            <person name="La Ragione R."/>
            <person name="Hildebrand F."/>
            <person name="Pallen M.J."/>
        </authorList>
    </citation>
    <scope>NUCLEOTIDE SEQUENCE</scope>
    <source>
        <strain evidence="3">B5-657</strain>
    </source>
</reference>
<proteinExistence type="inferred from homology"/>
<dbReference type="InterPro" id="IPR038136">
    <property type="entry name" value="CofD-like_dom_sf"/>
</dbReference>
<protein>
    <recommendedName>
        <fullName evidence="2">Putative gluconeogenesis factor</fullName>
    </recommendedName>
</protein>
<dbReference type="Proteomes" id="UP000824229">
    <property type="component" value="Unassembled WGS sequence"/>
</dbReference>
<keyword evidence="1 2" id="KW-0963">Cytoplasm</keyword>
<evidence type="ECO:0000313" key="3">
    <source>
        <dbReference type="EMBL" id="MBU3805188.1"/>
    </source>
</evidence>
<dbReference type="GO" id="GO:0005737">
    <property type="term" value="C:cytoplasm"/>
    <property type="evidence" value="ECO:0007669"/>
    <property type="project" value="UniProtKB-SubCell"/>
</dbReference>
<dbReference type="NCBIfam" id="TIGR01826">
    <property type="entry name" value="CofD_related"/>
    <property type="match status" value="1"/>
</dbReference>
<dbReference type="SUPFAM" id="SSF142338">
    <property type="entry name" value="CofD-like"/>
    <property type="match status" value="1"/>
</dbReference>
<dbReference type="InterPro" id="IPR002882">
    <property type="entry name" value="CofD"/>
</dbReference>